<evidence type="ECO:0000256" key="1">
    <source>
        <dbReference type="ARBA" id="ARBA00004196"/>
    </source>
</evidence>
<feature type="signal peptide" evidence="5">
    <location>
        <begin position="1"/>
        <end position="25"/>
    </location>
</feature>
<evidence type="ECO:0000256" key="5">
    <source>
        <dbReference type="SAM" id="SignalP"/>
    </source>
</evidence>
<reference evidence="7 8" key="1">
    <citation type="submission" date="2024-09" db="EMBL/GenBank/DDBJ databases">
        <authorList>
            <person name="Sun Q."/>
            <person name="Mori K."/>
        </authorList>
    </citation>
    <scope>NUCLEOTIDE SEQUENCE [LARGE SCALE GENOMIC DNA]</scope>
    <source>
        <strain evidence="7 8">ATCC 51285</strain>
    </source>
</reference>
<dbReference type="Proteomes" id="UP001589628">
    <property type="component" value="Unassembled WGS sequence"/>
</dbReference>
<dbReference type="SUPFAM" id="SSF53850">
    <property type="entry name" value="Periplasmic binding protein-like II"/>
    <property type="match status" value="1"/>
</dbReference>
<keyword evidence="3" id="KW-0813">Transport</keyword>
<protein>
    <submittedName>
        <fullName evidence="7">ABC transporter substrate-binding protein</fullName>
    </submittedName>
</protein>
<dbReference type="Gene3D" id="3.10.105.10">
    <property type="entry name" value="Dipeptide-binding Protein, Domain 3"/>
    <property type="match status" value="1"/>
</dbReference>
<dbReference type="Gene3D" id="3.90.76.10">
    <property type="entry name" value="Dipeptide-binding Protein, Domain 1"/>
    <property type="match status" value="1"/>
</dbReference>
<dbReference type="InterPro" id="IPR030678">
    <property type="entry name" value="Peptide/Ni-bd"/>
</dbReference>
<dbReference type="PIRSF" id="PIRSF002741">
    <property type="entry name" value="MppA"/>
    <property type="match status" value="1"/>
</dbReference>
<sequence>MVHNKNKLAVAVLLAAGLASTSVLAAEVPAGTQLAEVQKVVKGNGAEPATLDPHKIEGHPESNIARDLFEGLVIQNGQGDILPGVAEKWEVNGDNTVFTFHLRKDAKWSNGDTVTAGDFVFGWQRAVDPATASPYAWYVEYTSMANASDIIAGKKPASELGVKAIDDHTLEVTLSKPVPYFIRMLAHTTMVPAHKATIEAHGDKWTSPENFVGNGAFKLKDWVVNERIVLERNTNYWDNAKTVINEVTYLPIESQNSELARYKAGEVDLTNEIAIEHFKTLQKEIPNEVKVTGQIGTYYYQFNTQKAPFDDIRVRKALSLSIDRDIIVDKVMGQGQIAAYNFTPDITAGFTPETPQWAGMTQEQRNEMAKKLLEEAGFGPGKPLSFELLYNTSENHKKVALAISSMWKKNLGVNVDLVNQEWKTYLETKKNGQFSVARAGWIGDYNEASTMLDLLTSAHGNNDGKYSNAEYDKLLSDSKAIVDENERASYYNKAEKILARDMPVAPIYQYVTARLVKPYVGGYPTANPEDMVYSKDLYIIAH</sequence>
<evidence type="ECO:0000259" key="6">
    <source>
        <dbReference type="Pfam" id="PF00496"/>
    </source>
</evidence>
<evidence type="ECO:0000256" key="2">
    <source>
        <dbReference type="ARBA" id="ARBA00005695"/>
    </source>
</evidence>
<feature type="domain" description="Solute-binding protein family 5" evidence="6">
    <location>
        <begin position="81"/>
        <end position="462"/>
    </location>
</feature>
<dbReference type="InterPro" id="IPR000914">
    <property type="entry name" value="SBP_5_dom"/>
</dbReference>
<evidence type="ECO:0000313" key="8">
    <source>
        <dbReference type="Proteomes" id="UP001589628"/>
    </source>
</evidence>
<dbReference type="PANTHER" id="PTHR30290:SF10">
    <property type="entry name" value="PERIPLASMIC OLIGOPEPTIDE-BINDING PROTEIN-RELATED"/>
    <property type="match status" value="1"/>
</dbReference>
<name>A0ABV5ZD82_9GAMM</name>
<dbReference type="CDD" id="cd08504">
    <property type="entry name" value="PBP2_OppA"/>
    <property type="match status" value="1"/>
</dbReference>
<dbReference type="Pfam" id="PF00496">
    <property type="entry name" value="SBP_bac_5"/>
    <property type="match status" value="1"/>
</dbReference>
<comment type="subcellular location">
    <subcellularLocation>
        <location evidence="1">Cell envelope</location>
    </subcellularLocation>
</comment>
<dbReference type="PANTHER" id="PTHR30290">
    <property type="entry name" value="PERIPLASMIC BINDING COMPONENT OF ABC TRANSPORTER"/>
    <property type="match status" value="1"/>
</dbReference>
<comment type="similarity">
    <text evidence="2">Belongs to the bacterial solute-binding protein 5 family.</text>
</comment>
<evidence type="ECO:0000256" key="3">
    <source>
        <dbReference type="ARBA" id="ARBA00022448"/>
    </source>
</evidence>
<organism evidence="7 8">
    <name type="scientific">Balneatrix alpica</name>
    <dbReference type="NCBI Taxonomy" id="75684"/>
    <lineage>
        <taxon>Bacteria</taxon>
        <taxon>Pseudomonadati</taxon>
        <taxon>Pseudomonadota</taxon>
        <taxon>Gammaproteobacteria</taxon>
        <taxon>Oceanospirillales</taxon>
        <taxon>Balneatrichaceae</taxon>
        <taxon>Balneatrix</taxon>
    </lineage>
</organism>
<accession>A0ABV5ZD82</accession>
<dbReference type="InterPro" id="IPR039424">
    <property type="entry name" value="SBP_5"/>
</dbReference>
<dbReference type="PROSITE" id="PS01040">
    <property type="entry name" value="SBP_BACTERIAL_5"/>
    <property type="match status" value="1"/>
</dbReference>
<dbReference type="RefSeq" id="WP_027314169.1">
    <property type="nucleotide sequence ID" value="NZ_JAUESS010000004.1"/>
</dbReference>
<comment type="caution">
    <text evidence="7">The sequence shown here is derived from an EMBL/GenBank/DDBJ whole genome shotgun (WGS) entry which is preliminary data.</text>
</comment>
<dbReference type="EMBL" id="JBHLZN010000004">
    <property type="protein sequence ID" value="MFB9887242.1"/>
    <property type="molecule type" value="Genomic_DNA"/>
</dbReference>
<evidence type="ECO:0000256" key="4">
    <source>
        <dbReference type="ARBA" id="ARBA00022729"/>
    </source>
</evidence>
<proteinExistence type="inferred from homology"/>
<feature type="chain" id="PRO_5046162185" evidence="5">
    <location>
        <begin position="26"/>
        <end position="542"/>
    </location>
</feature>
<evidence type="ECO:0000313" key="7">
    <source>
        <dbReference type="EMBL" id="MFB9887242.1"/>
    </source>
</evidence>
<dbReference type="InterPro" id="IPR023765">
    <property type="entry name" value="SBP_5_CS"/>
</dbReference>
<gene>
    <name evidence="7" type="ORF">ACFFLH_12555</name>
</gene>
<keyword evidence="4 5" id="KW-0732">Signal</keyword>
<keyword evidence="8" id="KW-1185">Reference proteome</keyword>
<dbReference type="Gene3D" id="3.40.190.10">
    <property type="entry name" value="Periplasmic binding protein-like II"/>
    <property type="match status" value="1"/>
</dbReference>